<evidence type="ECO:0000256" key="4">
    <source>
        <dbReference type="ARBA" id="ARBA00022630"/>
    </source>
</evidence>
<accession>A0A495A0X8</accession>
<dbReference type="Gene3D" id="3.40.50.720">
    <property type="entry name" value="NAD(P)-binding Rossmann-like Domain"/>
    <property type="match status" value="2"/>
</dbReference>
<dbReference type="PANTHER" id="PTHR42917">
    <property type="entry name" value="2,4-DIENOYL-COA REDUCTASE"/>
    <property type="match status" value="1"/>
</dbReference>
<dbReference type="PRINTS" id="PR00411">
    <property type="entry name" value="PNDRDTASEI"/>
</dbReference>
<reference evidence="13 14" key="1">
    <citation type="submission" date="2018-10" db="EMBL/GenBank/DDBJ databases">
        <title>Kocuria tytouropygialis sp. nov., isolated from the uropygial gland of an American barn owl (Tyto furcata).</title>
        <authorList>
            <person name="Braun M.S."/>
            <person name="Wang E."/>
            <person name="Zimmermann S."/>
            <person name="Wagner H."/>
            <person name="Wink M."/>
        </authorList>
    </citation>
    <scope>NUCLEOTIDE SEQUENCE [LARGE SCALE GENOMIC DNA]</scope>
    <source>
        <strain evidence="13 14">442</strain>
    </source>
</reference>
<evidence type="ECO:0000256" key="8">
    <source>
        <dbReference type="ARBA" id="ARBA00023004"/>
    </source>
</evidence>
<dbReference type="SUPFAM" id="SSF51395">
    <property type="entry name" value="FMN-linked oxidoreductases"/>
    <property type="match status" value="1"/>
</dbReference>
<evidence type="ECO:0000259" key="12">
    <source>
        <dbReference type="Pfam" id="PF07992"/>
    </source>
</evidence>
<keyword evidence="8" id="KW-0408">Iron</keyword>
<feature type="domain" description="FAD/NAD(P)-binding" evidence="12">
    <location>
        <begin position="377"/>
        <end position="675"/>
    </location>
</feature>
<evidence type="ECO:0000256" key="5">
    <source>
        <dbReference type="ARBA" id="ARBA00022643"/>
    </source>
</evidence>
<dbReference type="GO" id="GO:0010181">
    <property type="term" value="F:FMN binding"/>
    <property type="evidence" value="ECO:0007669"/>
    <property type="project" value="InterPro"/>
</dbReference>
<sequence length="714" mass="75947">MSAYPHLLSPLRVGSLTLPHRVIMGSMHTGLEEVPGGEHELARFYVERVRGGAGLIVTGGVSPNEEGAARRDGAHLSAEEQLPPHRTVTDAVHAEGGLIALQLMHSGRYAMHEDAVAPSPIRAPINRVTPRELSTEDVQRTVEDFARAAALAQQAGYDGVEIMGSEGYLINEFLVAHTNRRTDRWGGSDAARRRFAVEIVRRVREATGPDFLVMYRLSALDLVPDAQEFEQVLELGREIEAAGASIINTGIGWHEARIPTIATSVPPAAFTWVSRALREHLSVPVAAVNRMNTPEIGEAVIERGDADLVCLARPFLADPQFVAKARAQRADEINTCIACNQACLDHTFSGKRMSCLVNPRAMREDELVLGPTRTAERIAVVGAGPAGLAFAEAAAQRGHRVTLFEEHGEIGGQFQLALRIPGKEDYAHTIRYFRTRLAELGVTVHTGRTATAADLEFADRVVVATGVTPRVPGIPGEDGPTVLGYREVLAGAPVGERVAVVGGGGIGFDVAHFLTHNPASDFYRGWGVDRSLAARGGLLRPEPAAPLRRVTVLQRTAGKPGARLGTTTGWIHRAELRMADVDFVTGVEYQRIDEHGVHVLVPDTDPHVAAPAPGADGTRSTGTAAPRADRANGTGSAPAASGTDTAVATAPARVELLVPADTVVLCAGQEPRADLVPQLPADRPVHVVGGAHVAAELDAKRAIKEAVELAASLP</sequence>
<keyword evidence="9" id="KW-0411">Iron-sulfur</keyword>
<feature type="region of interest" description="Disordered" evidence="10">
    <location>
        <begin position="603"/>
        <end position="644"/>
    </location>
</feature>
<evidence type="ECO:0000256" key="7">
    <source>
        <dbReference type="ARBA" id="ARBA00023002"/>
    </source>
</evidence>
<keyword evidence="14" id="KW-1185">Reference proteome</keyword>
<dbReference type="OrthoDB" id="3169239at2"/>
<dbReference type="GO" id="GO:0051536">
    <property type="term" value="F:iron-sulfur cluster binding"/>
    <property type="evidence" value="ECO:0007669"/>
    <property type="project" value="UniProtKB-KW"/>
</dbReference>
<comment type="cofactor">
    <cofactor evidence="1">
        <name>FMN</name>
        <dbReference type="ChEBI" id="CHEBI:58210"/>
    </cofactor>
</comment>
<dbReference type="Pfam" id="PF07992">
    <property type="entry name" value="Pyr_redox_2"/>
    <property type="match status" value="1"/>
</dbReference>
<dbReference type="InterPro" id="IPR051793">
    <property type="entry name" value="NADH:flavin_oxidoreductase"/>
</dbReference>
<evidence type="ECO:0000256" key="9">
    <source>
        <dbReference type="ARBA" id="ARBA00023014"/>
    </source>
</evidence>
<comment type="caution">
    <text evidence="13">The sequence shown here is derived from an EMBL/GenBank/DDBJ whole genome shotgun (WGS) entry which is preliminary data.</text>
</comment>
<dbReference type="PRINTS" id="PR00368">
    <property type="entry name" value="FADPNR"/>
</dbReference>
<keyword evidence="5" id="KW-0288">FMN</keyword>
<dbReference type="CDD" id="cd02930">
    <property type="entry name" value="DCR_FMN"/>
    <property type="match status" value="1"/>
</dbReference>
<dbReference type="EMBL" id="PNJG02000006">
    <property type="protein sequence ID" value="RKQ33120.1"/>
    <property type="molecule type" value="Genomic_DNA"/>
</dbReference>
<dbReference type="PANTHER" id="PTHR42917:SF2">
    <property type="entry name" value="2,4-DIENOYL-COA REDUCTASE [(2E)-ENOYL-COA-PRODUCING]"/>
    <property type="match status" value="1"/>
</dbReference>
<dbReference type="Proteomes" id="UP000249516">
    <property type="component" value="Unassembled WGS sequence"/>
</dbReference>
<dbReference type="GO" id="GO:0016491">
    <property type="term" value="F:oxidoreductase activity"/>
    <property type="evidence" value="ECO:0007669"/>
    <property type="project" value="UniProtKB-KW"/>
</dbReference>
<evidence type="ECO:0000256" key="3">
    <source>
        <dbReference type="ARBA" id="ARBA00011048"/>
    </source>
</evidence>
<proteinExistence type="inferred from homology"/>
<dbReference type="InterPro" id="IPR023753">
    <property type="entry name" value="FAD/NAD-binding_dom"/>
</dbReference>
<evidence type="ECO:0000313" key="13">
    <source>
        <dbReference type="EMBL" id="RKQ33120.1"/>
    </source>
</evidence>
<evidence type="ECO:0000313" key="14">
    <source>
        <dbReference type="Proteomes" id="UP000249516"/>
    </source>
</evidence>
<comment type="cofactor">
    <cofactor evidence="2">
        <name>[4Fe-4S] cluster</name>
        <dbReference type="ChEBI" id="CHEBI:49883"/>
    </cofactor>
</comment>
<dbReference type="Pfam" id="PF00724">
    <property type="entry name" value="Oxidored_FMN"/>
    <property type="match status" value="1"/>
</dbReference>
<dbReference type="Gene3D" id="3.20.20.70">
    <property type="entry name" value="Aldolase class I"/>
    <property type="match status" value="1"/>
</dbReference>
<dbReference type="SUPFAM" id="SSF51971">
    <property type="entry name" value="Nucleotide-binding domain"/>
    <property type="match status" value="1"/>
</dbReference>
<dbReference type="GO" id="GO:0046872">
    <property type="term" value="F:metal ion binding"/>
    <property type="evidence" value="ECO:0007669"/>
    <property type="project" value="UniProtKB-KW"/>
</dbReference>
<comment type="similarity">
    <text evidence="3">In the N-terminal section; belongs to the NADH:flavin oxidoreductase/NADH oxidase family.</text>
</comment>
<dbReference type="InterPro" id="IPR036188">
    <property type="entry name" value="FAD/NAD-bd_sf"/>
</dbReference>
<dbReference type="SUPFAM" id="SSF51905">
    <property type="entry name" value="FAD/NAD(P)-binding domain"/>
    <property type="match status" value="1"/>
</dbReference>
<evidence type="ECO:0000256" key="2">
    <source>
        <dbReference type="ARBA" id="ARBA00001966"/>
    </source>
</evidence>
<dbReference type="InterPro" id="IPR013785">
    <property type="entry name" value="Aldolase_TIM"/>
</dbReference>
<dbReference type="RefSeq" id="WP_110920350.1">
    <property type="nucleotide sequence ID" value="NZ_PNJG02000006.1"/>
</dbReference>
<name>A0A495A0X8_9MICC</name>
<keyword evidence="6" id="KW-0479">Metal-binding</keyword>
<evidence type="ECO:0000256" key="1">
    <source>
        <dbReference type="ARBA" id="ARBA00001917"/>
    </source>
</evidence>
<evidence type="ECO:0000259" key="11">
    <source>
        <dbReference type="Pfam" id="PF00724"/>
    </source>
</evidence>
<feature type="domain" description="NADH:flavin oxidoreductase/NADH oxidase N-terminal" evidence="11">
    <location>
        <begin position="7"/>
        <end position="332"/>
    </location>
</feature>
<protein>
    <submittedName>
        <fullName evidence="13">NADPH-dependent 2,4-dienoyl-CoA reductase</fullName>
    </submittedName>
</protein>
<evidence type="ECO:0000256" key="10">
    <source>
        <dbReference type="SAM" id="MobiDB-lite"/>
    </source>
</evidence>
<organism evidence="13 14">
    <name type="scientific">Kocuria tytonis</name>
    <dbReference type="NCBI Taxonomy" id="2054280"/>
    <lineage>
        <taxon>Bacteria</taxon>
        <taxon>Bacillati</taxon>
        <taxon>Actinomycetota</taxon>
        <taxon>Actinomycetes</taxon>
        <taxon>Micrococcales</taxon>
        <taxon>Micrococcaceae</taxon>
        <taxon>Kocuria</taxon>
    </lineage>
</organism>
<evidence type="ECO:0000256" key="6">
    <source>
        <dbReference type="ARBA" id="ARBA00022723"/>
    </source>
</evidence>
<keyword evidence="4" id="KW-0285">Flavoprotein</keyword>
<keyword evidence="7" id="KW-0560">Oxidoreductase</keyword>
<dbReference type="InterPro" id="IPR001155">
    <property type="entry name" value="OxRdtase_FMN_N"/>
</dbReference>
<dbReference type="Gene3D" id="3.50.50.60">
    <property type="entry name" value="FAD/NAD(P)-binding domain"/>
    <property type="match status" value="1"/>
</dbReference>
<gene>
    <name evidence="13" type="ORF">C1C97_011940</name>
</gene>
<dbReference type="AlphaFoldDB" id="A0A495A0X8"/>